<protein>
    <submittedName>
        <fullName evidence="3">EAL domain-containing protein</fullName>
    </submittedName>
</protein>
<dbReference type="PROSITE" id="PS50887">
    <property type="entry name" value="GGDEF"/>
    <property type="match status" value="1"/>
</dbReference>
<feature type="domain" description="EAL" evidence="1">
    <location>
        <begin position="271"/>
        <end position="524"/>
    </location>
</feature>
<evidence type="ECO:0000313" key="4">
    <source>
        <dbReference type="Proteomes" id="UP000471126"/>
    </source>
</evidence>
<feature type="domain" description="GGDEF" evidence="2">
    <location>
        <begin position="133"/>
        <end position="263"/>
    </location>
</feature>
<comment type="caution">
    <text evidence="3">The sequence shown here is derived from an EMBL/GenBank/DDBJ whole genome shotgun (WGS) entry which is preliminary data.</text>
</comment>
<evidence type="ECO:0000313" key="3">
    <source>
        <dbReference type="EMBL" id="NEM04549.1"/>
    </source>
</evidence>
<sequence>MSATAEDGTAEDGTSRRALRGPVVRDALVVLVLTCALAAASGAVDLPARVAAWSAATGLPLDQAVLVLAGAHVPMMWFGARRGQQLRDEGDARAEAEARLREDARRDRLTGVASHPAFVAAVGAAHADGTVPPGPAVVLLDVDRFGEVNATLGHEVGDGLLVALAQRLSGLVPAGALLARTGADAFGVLLTGPDAAEAGPLAERIARATRRPLRVGDLCLAVDVSVGVAELPGRDAQDTLNRAEVARTAAESSSGGLCRYSPAIDTFDPGRLALHDDLRRAVRERTLAVHYQPKARLGDGRVTGVEALVRWDHPEHGLLLPGRFLPLAEQTSLVRPLTEVVLERALTDCRRWRDSGLALSVAVNLSPRLLQDADLPGRVAGLLSATGVDPADLELEITETAVLEDADRASLVLAHLRALGVRLSVDDFGTGHASLTHLARLPVTDLKVDRSFVTAMGDNPVDAAIVRSIVELAGSLGLGVVAEGVEDEAAWEGLRAMGCRLAQGFWIARPVPADDVPGVVRDVEHRIRQRTAAAGPRSLVG</sequence>
<dbReference type="InterPro" id="IPR050706">
    <property type="entry name" value="Cyclic-di-GMP_PDE-like"/>
</dbReference>
<dbReference type="SUPFAM" id="SSF141868">
    <property type="entry name" value="EAL domain-like"/>
    <property type="match status" value="1"/>
</dbReference>
<dbReference type="EMBL" id="JAAGWE010000002">
    <property type="protein sequence ID" value="NEM04549.1"/>
    <property type="molecule type" value="Genomic_DNA"/>
</dbReference>
<dbReference type="Pfam" id="PF00990">
    <property type="entry name" value="GGDEF"/>
    <property type="match status" value="1"/>
</dbReference>
<dbReference type="NCBIfam" id="TIGR00254">
    <property type="entry name" value="GGDEF"/>
    <property type="match status" value="1"/>
</dbReference>
<dbReference type="PROSITE" id="PS50883">
    <property type="entry name" value="EAL"/>
    <property type="match status" value="1"/>
</dbReference>
<reference evidence="3 4" key="1">
    <citation type="submission" date="2019-12" db="EMBL/GenBank/DDBJ databases">
        <title>WGS of CPCC 203550 I12A-02606.</title>
        <authorList>
            <person name="Jiang Z."/>
        </authorList>
    </citation>
    <scope>NUCLEOTIDE SEQUENCE [LARGE SCALE GENOMIC DNA]</scope>
    <source>
        <strain evidence="3 4">I12A-02606</strain>
    </source>
</reference>
<proteinExistence type="predicted"/>
<dbReference type="Proteomes" id="UP000471126">
    <property type="component" value="Unassembled WGS sequence"/>
</dbReference>
<dbReference type="SMART" id="SM00052">
    <property type="entry name" value="EAL"/>
    <property type="match status" value="1"/>
</dbReference>
<name>A0A6P0GDX1_9ACTN</name>
<dbReference type="RefSeq" id="WP_163474763.1">
    <property type="nucleotide sequence ID" value="NZ_JAAGWE010000002.1"/>
</dbReference>
<dbReference type="GO" id="GO:0071111">
    <property type="term" value="F:cyclic-guanylate-specific phosphodiesterase activity"/>
    <property type="evidence" value="ECO:0007669"/>
    <property type="project" value="InterPro"/>
</dbReference>
<dbReference type="InterPro" id="IPR000160">
    <property type="entry name" value="GGDEF_dom"/>
</dbReference>
<dbReference type="InterPro" id="IPR001633">
    <property type="entry name" value="EAL_dom"/>
</dbReference>
<dbReference type="PANTHER" id="PTHR33121">
    <property type="entry name" value="CYCLIC DI-GMP PHOSPHODIESTERASE PDEF"/>
    <property type="match status" value="1"/>
</dbReference>
<organism evidence="3 4">
    <name type="scientific">Geodermatophilus normandii</name>
    <dbReference type="NCBI Taxonomy" id="1137989"/>
    <lineage>
        <taxon>Bacteria</taxon>
        <taxon>Bacillati</taxon>
        <taxon>Actinomycetota</taxon>
        <taxon>Actinomycetes</taxon>
        <taxon>Geodermatophilales</taxon>
        <taxon>Geodermatophilaceae</taxon>
        <taxon>Geodermatophilus</taxon>
    </lineage>
</organism>
<dbReference type="Gene3D" id="3.30.70.270">
    <property type="match status" value="1"/>
</dbReference>
<evidence type="ECO:0000259" key="2">
    <source>
        <dbReference type="PROSITE" id="PS50887"/>
    </source>
</evidence>
<dbReference type="SUPFAM" id="SSF55073">
    <property type="entry name" value="Nucleotide cyclase"/>
    <property type="match status" value="1"/>
</dbReference>
<dbReference type="SMART" id="SM00267">
    <property type="entry name" value="GGDEF"/>
    <property type="match status" value="1"/>
</dbReference>
<dbReference type="AlphaFoldDB" id="A0A6P0GDX1"/>
<gene>
    <name evidence="3" type="ORF">GCU54_00690</name>
</gene>
<dbReference type="Gene3D" id="3.20.20.450">
    <property type="entry name" value="EAL domain"/>
    <property type="match status" value="1"/>
</dbReference>
<dbReference type="InterPro" id="IPR029787">
    <property type="entry name" value="Nucleotide_cyclase"/>
</dbReference>
<dbReference type="InterPro" id="IPR043128">
    <property type="entry name" value="Rev_trsase/Diguanyl_cyclase"/>
</dbReference>
<evidence type="ECO:0000259" key="1">
    <source>
        <dbReference type="PROSITE" id="PS50883"/>
    </source>
</evidence>
<dbReference type="PANTHER" id="PTHR33121:SF70">
    <property type="entry name" value="SIGNALING PROTEIN YKOW"/>
    <property type="match status" value="1"/>
</dbReference>
<accession>A0A6P0GDX1</accession>
<dbReference type="InterPro" id="IPR035919">
    <property type="entry name" value="EAL_sf"/>
</dbReference>
<dbReference type="CDD" id="cd01948">
    <property type="entry name" value="EAL"/>
    <property type="match status" value="1"/>
</dbReference>
<dbReference type="CDD" id="cd01949">
    <property type="entry name" value="GGDEF"/>
    <property type="match status" value="1"/>
</dbReference>
<dbReference type="Pfam" id="PF00563">
    <property type="entry name" value="EAL"/>
    <property type="match status" value="1"/>
</dbReference>